<keyword evidence="2 10" id="KW-0444">Lipid biosynthesis</keyword>
<evidence type="ECO:0000256" key="1">
    <source>
        <dbReference type="ARBA" id="ARBA00004141"/>
    </source>
</evidence>
<gene>
    <name evidence="12" type="primary">LOC107071067</name>
</gene>
<evidence type="ECO:0000313" key="11">
    <source>
        <dbReference type="Proteomes" id="UP000694924"/>
    </source>
</evidence>
<keyword evidence="8 10" id="KW-0472">Membrane</keyword>
<feature type="transmembrane region" description="Helical" evidence="10">
    <location>
        <begin position="101"/>
        <end position="119"/>
    </location>
</feature>
<proteinExistence type="inferred from homology"/>
<dbReference type="PANTHER" id="PTHR11157:SF21">
    <property type="entry name" value="ELONGATION OF VERY LONG CHAIN FATTY ACIDS PROTEIN"/>
    <property type="match status" value="1"/>
</dbReference>
<dbReference type="GeneID" id="107071067"/>
<keyword evidence="5 10" id="KW-0276">Fatty acid metabolism</keyword>
<feature type="transmembrane region" description="Helical" evidence="10">
    <location>
        <begin position="70"/>
        <end position="89"/>
    </location>
</feature>
<keyword evidence="6 10" id="KW-1133">Transmembrane helix</keyword>
<evidence type="ECO:0000256" key="4">
    <source>
        <dbReference type="ARBA" id="ARBA00022692"/>
    </source>
</evidence>
<evidence type="ECO:0000313" key="12">
    <source>
        <dbReference type="RefSeq" id="XP_015185234.1"/>
    </source>
</evidence>
<keyword evidence="11" id="KW-1185">Reference proteome</keyword>
<comment type="subcellular location">
    <subcellularLocation>
        <location evidence="1">Membrane</location>
        <topology evidence="1">Multi-pass membrane protein</topology>
    </subcellularLocation>
</comment>
<sequence>MKKKIKYKTQVLNGIWYYFLIKLLDLLDTIFFVLRKKQNQITILHVYHHAGMVLLVWISLKFVQGGQATFLGYINGIVHIIMYSYYLIASLKLGKIWWKKYVTQLQILQFTLLALQHTLTILTPNCGFPKIISTLFLPHNFLMMLLFIRFYRNTYLKKNKKSTEIYANNVSNKIDENNVESSNGKIKTR</sequence>
<reference evidence="12" key="1">
    <citation type="submission" date="2025-08" db="UniProtKB">
        <authorList>
            <consortium name="RefSeq"/>
        </authorList>
    </citation>
    <scope>IDENTIFICATION</scope>
    <source>
        <tissue evidence="12">Whole body</tissue>
    </source>
</reference>
<keyword evidence="7 10" id="KW-0443">Lipid metabolism</keyword>
<comment type="catalytic activity">
    <reaction evidence="10">
        <text>a very-long-chain acyl-CoA + malonyl-CoA + H(+) = a very-long-chain 3-oxoacyl-CoA + CO2 + CoA</text>
        <dbReference type="Rhea" id="RHEA:32727"/>
        <dbReference type="ChEBI" id="CHEBI:15378"/>
        <dbReference type="ChEBI" id="CHEBI:16526"/>
        <dbReference type="ChEBI" id="CHEBI:57287"/>
        <dbReference type="ChEBI" id="CHEBI:57384"/>
        <dbReference type="ChEBI" id="CHEBI:90725"/>
        <dbReference type="ChEBI" id="CHEBI:90736"/>
        <dbReference type="EC" id="2.3.1.199"/>
    </reaction>
</comment>
<name>A0ABM1IYE7_POLDO</name>
<dbReference type="Proteomes" id="UP000694924">
    <property type="component" value="Unplaced"/>
</dbReference>
<accession>A0ABM1IYE7</accession>
<dbReference type="Pfam" id="PF01151">
    <property type="entry name" value="ELO"/>
    <property type="match status" value="1"/>
</dbReference>
<evidence type="ECO:0000256" key="5">
    <source>
        <dbReference type="ARBA" id="ARBA00022832"/>
    </source>
</evidence>
<feature type="transmembrane region" description="Helical" evidence="10">
    <location>
        <begin position="46"/>
        <end position="64"/>
    </location>
</feature>
<keyword evidence="4 10" id="KW-0812">Transmembrane</keyword>
<organism evidence="11 12">
    <name type="scientific">Polistes dominula</name>
    <name type="common">European paper wasp</name>
    <name type="synonym">Vespa dominula</name>
    <dbReference type="NCBI Taxonomy" id="743375"/>
    <lineage>
        <taxon>Eukaryota</taxon>
        <taxon>Metazoa</taxon>
        <taxon>Ecdysozoa</taxon>
        <taxon>Arthropoda</taxon>
        <taxon>Hexapoda</taxon>
        <taxon>Insecta</taxon>
        <taxon>Pterygota</taxon>
        <taxon>Neoptera</taxon>
        <taxon>Endopterygota</taxon>
        <taxon>Hymenoptera</taxon>
        <taxon>Apocrita</taxon>
        <taxon>Aculeata</taxon>
        <taxon>Vespoidea</taxon>
        <taxon>Vespidae</taxon>
        <taxon>Polistinae</taxon>
        <taxon>Polistini</taxon>
        <taxon>Polistes</taxon>
    </lineage>
</organism>
<evidence type="ECO:0000256" key="6">
    <source>
        <dbReference type="ARBA" id="ARBA00022989"/>
    </source>
</evidence>
<evidence type="ECO:0000256" key="3">
    <source>
        <dbReference type="ARBA" id="ARBA00022679"/>
    </source>
</evidence>
<keyword evidence="9 10" id="KW-0275">Fatty acid biosynthesis</keyword>
<evidence type="ECO:0000256" key="8">
    <source>
        <dbReference type="ARBA" id="ARBA00023136"/>
    </source>
</evidence>
<evidence type="ECO:0000256" key="2">
    <source>
        <dbReference type="ARBA" id="ARBA00022516"/>
    </source>
</evidence>
<comment type="similarity">
    <text evidence="10">Belongs to the ELO family.</text>
</comment>
<evidence type="ECO:0000256" key="7">
    <source>
        <dbReference type="ARBA" id="ARBA00023098"/>
    </source>
</evidence>
<protein>
    <recommendedName>
        <fullName evidence="10">Elongation of very long chain fatty acids protein</fullName>
        <ecNumber evidence="10">2.3.1.199</ecNumber>
    </recommendedName>
    <alternativeName>
        <fullName evidence="10">Very-long-chain 3-oxoacyl-CoA synthase</fullName>
    </alternativeName>
</protein>
<dbReference type="EC" id="2.3.1.199" evidence="10"/>
<evidence type="ECO:0000256" key="9">
    <source>
        <dbReference type="ARBA" id="ARBA00023160"/>
    </source>
</evidence>
<dbReference type="InterPro" id="IPR002076">
    <property type="entry name" value="ELO_fam"/>
</dbReference>
<feature type="transmembrane region" description="Helical" evidence="10">
    <location>
        <begin position="15"/>
        <end position="34"/>
    </location>
</feature>
<evidence type="ECO:0000256" key="10">
    <source>
        <dbReference type="RuleBase" id="RU361115"/>
    </source>
</evidence>
<dbReference type="PANTHER" id="PTHR11157">
    <property type="entry name" value="FATTY ACID ACYL TRANSFERASE-RELATED"/>
    <property type="match status" value="1"/>
</dbReference>
<keyword evidence="3 10" id="KW-0808">Transferase</keyword>
<dbReference type="RefSeq" id="XP_015185234.1">
    <property type="nucleotide sequence ID" value="XM_015329748.1"/>
</dbReference>
<feature type="transmembrane region" description="Helical" evidence="10">
    <location>
        <begin position="131"/>
        <end position="151"/>
    </location>
</feature>